<name>A0ABT8ST40_9HYPH</name>
<dbReference type="Proteomes" id="UP001169006">
    <property type="component" value="Unassembled WGS sequence"/>
</dbReference>
<dbReference type="Pfam" id="PF14415">
    <property type="entry name" value="DUF4424"/>
    <property type="match status" value="1"/>
</dbReference>
<dbReference type="InterPro" id="IPR025538">
    <property type="entry name" value="DUF4424"/>
</dbReference>
<feature type="chain" id="PRO_5046470187" evidence="1">
    <location>
        <begin position="17"/>
        <end position="331"/>
    </location>
</feature>
<reference evidence="3" key="2">
    <citation type="submission" date="2023-07" db="EMBL/GenBank/DDBJ databases">
        <authorList>
            <person name="Sun H."/>
        </authorList>
    </citation>
    <scope>NUCLEOTIDE SEQUENCE</scope>
    <source>
        <strain evidence="3">05753</strain>
    </source>
</reference>
<dbReference type="EMBL" id="JAUKWQ010000001">
    <property type="protein sequence ID" value="MDO1581254.1"/>
    <property type="molecule type" value="Genomic_DNA"/>
</dbReference>
<feature type="domain" description="DUF4424" evidence="2">
    <location>
        <begin position="21"/>
        <end position="310"/>
    </location>
</feature>
<reference evidence="3" key="1">
    <citation type="journal article" date="2015" name="Int. J. Syst. Evol. Microbiol.">
        <title>Rhizobium oryzicola sp. nov., potential plant-growth-promoting endophytic bacteria isolated from rice roots.</title>
        <authorList>
            <person name="Zhang X.X."/>
            <person name="Gao J.S."/>
            <person name="Cao Y.H."/>
            <person name="Sheirdil R.A."/>
            <person name="Wang X.C."/>
            <person name="Zhang L."/>
        </authorList>
    </citation>
    <scope>NUCLEOTIDE SEQUENCE</scope>
    <source>
        <strain evidence="3">05753</strain>
    </source>
</reference>
<dbReference type="RefSeq" id="WP_302075374.1">
    <property type="nucleotide sequence ID" value="NZ_JAUKWQ010000001.1"/>
</dbReference>
<keyword evidence="4" id="KW-1185">Reference proteome</keyword>
<dbReference type="Gene3D" id="2.60.40.3680">
    <property type="match status" value="1"/>
</dbReference>
<evidence type="ECO:0000259" key="2">
    <source>
        <dbReference type="Pfam" id="PF14415"/>
    </source>
</evidence>
<evidence type="ECO:0000313" key="3">
    <source>
        <dbReference type="EMBL" id="MDO1581254.1"/>
    </source>
</evidence>
<gene>
    <name evidence="3" type="ORF">Q2T52_04015</name>
</gene>
<evidence type="ECO:0000256" key="1">
    <source>
        <dbReference type="SAM" id="SignalP"/>
    </source>
</evidence>
<keyword evidence="1" id="KW-0732">Signal</keyword>
<protein>
    <submittedName>
        <fullName evidence="3">DUF4424 family protein</fullName>
    </submittedName>
</protein>
<feature type="signal peptide" evidence="1">
    <location>
        <begin position="1"/>
        <end position="16"/>
    </location>
</feature>
<comment type="caution">
    <text evidence="3">The sequence shown here is derived from an EMBL/GenBank/DDBJ whole genome shotgun (WGS) entry which is preliminary data.</text>
</comment>
<proteinExistence type="predicted"/>
<accession>A0ABT8ST40</accession>
<organism evidence="3 4">
    <name type="scientific">Rhizobium oryzicola</name>
    <dbReference type="NCBI Taxonomy" id="1232668"/>
    <lineage>
        <taxon>Bacteria</taxon>
        <taxon>Pseudomonadati</taxon>
        <taxon>Pseudomonadota</taxon>
        <taxon>Alphaproteobacteria</taxon>
        <taxon>Hyphomicrobiales</taxon>
        <taxon>Rhizobiaceae</taxon>
        <taxon>Rhizobium/Agrobacterium group</taxon>
        <taxon>Rhizobium</taxon>
    </lineage>
</organism>
<sequence>MIKFIALSAAALIALAADTRADDITDELKTGGLIFLNGSPLRMDEQNLTLSMDEIWIEYTLTNTAKADVESVVAVPMPDLTGEFMHEVAINNPDADDFLGFKITQDGKSVQPSLEQHVVVAGLDRTEDLRRANVPLLPRAQKTLDAIKSLPEPVKANLLAQGLIEAQSMGSATDDYIPIWTLRSAYWWKANFPAGKTVHISYRYKPSLGRSLEILFMQQGKPAYKFKETSARYCMQQAFLKTAADLSKTNPVEEPAHRPAWISYDGASAPHWNRLPSKYKVTIDKGKPENYVSFCGSGAKQTSPTTYVLEPKGEDAFKDLDVLFLVAPQKK</sequence>
<evidence type="ECO:0000313" key="4">
    <source>
        <dbReference type="Proteomes" id="UP001169006"/>
    </source>
</evidence>